<dbReference type="Proteomes" id="UP000027120">
    <property type="component" value="Unassembled WGS sequence"/>
</dbReference>
<protein>
    <submittedName>
        <fullName evidence="1">Uncharacterized protein</fullName>
    </submittedName>
</protein>
<evidence type="ECO:0000313" key="2">
    <source>
        <dbReference type="Proteomes" id="UP000027120"/>
    </source>
</evidence>
<dbReference type="EMBL" id="KK785602">
    <property type="protein sequence ID" value="KDO41616.1"/>
    <property type="molecule type" value="Genomic_DNA"/>
</dbReference>
<feature type="non-terminal residue" evidence="1">
    <location>
        <position position="1"/>
    </location>
</feature>
<dbReference type="EMBL" id="KK785602">
    <property type="protein sequence ID" value="KDO41617.1"/>
    <property type="molecule type" value="Genomic_DNA"/>
</dbReference>
<dbReference type="EMBL" id="KK785602">
    <property type="protein sequence ID" value="KDO41615.1"/>
    <property type="molecule type" value="Genomic_DNA"/>
</dbReference>
<evidence type="ECO:0000313" key="1">
    <source>
        <dbReference type="EMBL" id="KDO41616.1"/>
    </source>
</evidence>
<dbReference type="AlphaFoldDB" id="A0A067DSQ2"/>
<name>A0A067DSQ2_CITSI</name>
<sequence>LFIGGWLHTMMLKILSKM</sequence>
<gene>
    <name evidence="1" type="ORF">CISIN_1g0086352mg</name>
</gene>
<organism evidence="1 2">
    <name type="scientific">Citrus sinensis</name>
    <name type="common">Sweet orange</name>
    <name type="synonym">Citrus aurantium var. sinensis</name>
    <dbReference type="NCBI Taxonomy" id="2711"/>
    <lineage>
        <taxon>Eukaryota</taxon>
        <taxon>Viridiplantae</taxon>
        <taxon>Streptophyta</taxon>
        <taxon>Embryophyta</taxon>
        <taxon>Tracheophyta</taxon>
        <taxon>Spermatophyta</taxon>
        <taxon>Magnoliopsida</taxon>
        <taxon>eudicotyledons</taxon>
        <taxon>Gunneridae</taxon>
        <taxon>Pentapetalae</taxon>
        <taxon>rosids</taxon>
        <taxon>malvids</taxon>
        <taxon>Sapindales</taxon>
        <taxon>Rutaceae</taxon>
        <taxon>Aurantioideae</taxon>
        <taxon>Citrus</taxon>
    </lineage>
</organism>
<accession>A0A067DSQ2</accession>
<reference evidence="1 2" key="1">
    <citation type="submission" date="2014-04" db="EMBL/GenBank/DDBJ databases">
        <authorList>
            <consortium name="International Citrus Genome Consortium"/>
            <person name="Gmitter F."/>
            <person name="Chen C."/>
            <person name="Farmerie W."/>
            <person name="Harkins T."/>
            <person name="Desany B."/>
            <person name="Mohiuddin M."/>
            <person name="Kodira C."/>
            <person name="Borodovsky M."/>
            <person name="Lomsadze A."/>
            <person name="Burns P."/>
            <person name="Jenkins J."/>
            <person name="Prochnik S."/>
            <person name="Shu S."/>
            <person name="Chapman J."/>
            <person name="Pitluck S."/>
            <person name="Schmutz J."/>
            <person name="Rokhsar D."/>
        </authorList>
    </citation>
    <scope>NUCLEOTIDE SEQUENCE</scope>
</reference>
<dbReference type="EMBL" id="KK785602">
    <property type="protein sequence ID" value="KDO41614.1"/>
    <property type="molecule type" value="Genomic_DNA"/>
</dbReference>
<keyword evidence="2" id="KW-1185">Reference proteome</keyword>
<proteinExistence type="predicted"/>